<evidence type="ECO:0000256" key="1">
    <source>
        <dbReference type="SAM" id="MobiDB-lite"/>
    </source>
</evidence>
<dbReference type="InterPro" id="IPR027973">
    <property type="entry name" value="FSAF1-like"/>
</dbReference>
<dbReference type="InterPro" id="IPR053030">
    <property type="entry name" value="Ribosomal_biogenesis_FAF1-like"/>
</dbReference>
<proteinExistence type="predicted"/>
<feature type="region of interest" description="Disordered" evidence="1">
    <location>
        <begin position="132"/>
        <end position="180"/>
    </location>
</feature>
<evidence type="ECO:0000313" key="3">
    <source>
        <dbReference type="Proteomes" id="UP000316621"/>
    </source>
</evidence>
<dbReference type="GO" id="GO:0005730">
    <property type="term" value="C:nucleolus"/>
    <property type="evidence" value="ECO:0007669"/>
    <property type="project" value="TreeGrafter"/>
</dbReference>
<dbReference type="PANTHER" id="PTHR28096:SF1">
    <property type="entry name" value="PROTEIN FAF1"/>
    <property type="match status" value="1"/>
</dbReference>
<dbReference type="Gramene" id="RZC67636">
    <property type="protein sequence ID" value="RZC67636"/>
    <property type="gene ID" value="C5167_011326"/>
</dbReference>
<keyword evidence="3" id="KW-1185">Reference proteome</keyword>
<dbReference type="OMA" id="MDAANDH"/>
<protein>
    <submittedName>
        <fullName evidence="2">Uncharacterized protein</fullName>
    </submittedName>
</protein>
<dbReference type="OrthoDB" id="5556956at2759"/>
<dbReference type="Pfam" id="PF15375">
    <property type="entry name" value="FSAF1"/>
    <property type="match status" value="1"/>
</dbReference>
<dbReference type="PANTHER" id="PTHR28096">
    <property type="entry name" value="PROTEIN FAF1"/>
    <property type="match status" value="1"/>
</dbReference>
<accession>A0A4Y7K487</accession>
<dbReference type="AlphaFoldDB" id="A0A4Y7K487"/>
<dbReference type="EMBL" id="CM010720">
    <property type="protein sequence ID" value="RZC67636.1"/>
    <property type="molecule type" value="Genomic_DNA"/>
</dbReference>
<name>A0A4Y7K487_PAPSO</name>
<feature type="compositionally biased region" description="Basic residues" evidence="1">
    <location>
        <begin position="167"/>
        <end position="180"/>
    </location>
</feature>
<evidence type="ECO:0000313" key="2">
    <source>
        <dbReference type="EMBL" id="RZC67636.1"/>
    </source>
</evidence>
<feature type="region of interest" description="Disordered" evidence="1">
    <location>
        <begin position="70"/>
        <end position="116"/>
    </location>
</feature>
<sequence>MGSKKTTDLEALAERLQEQGFSSLSTLDLKLLGSSHMTWKEKKALQNERVVSLGGKPVKKQRVPLSLARVTMKKQKERQQKTLQEDMVLGRFGGNKSSSSNRAPGKRKAEDSVLRSTDGYFKNGVLNVKHLLHNNSSRSMENRPSRPQALNFGTGTSDKGKKNQGGGKKKGGRKHGKKRH</sequence>
<dbReference type="Proteomes" id="UP000316621">
    <property type="component" value="Chromosome 6"/>
</dbReference>
<reference evidence="2 3" key="1">
    <citation type="journal article" date="2018" name="Science">
        <title>The opium poppy genome and morphinan production.</title>
        <authorList>
            <person name="Guo L."/>
            <person name="Winzer T."/>
            <person name="Yang X."/>
            <person name="Li Y."/>
            <person name="Ning Z."/>
            <person name="He Z."/>
            <person name="Teodor R."/>
            <person name="Lu Y."/>
            <person name="Bowser T.A."/>
            <person name="Graham I.A."/>
            <person name="Ye K."/>
        </authorList>
    </citation>
    <scope>NUCLEOTIDE SEQUENCE [LARGE SCALE GENOMIC DNA]</scope>
    <source>
        <strain evidence="3">cv. HN1</strain>
        <tissue evidence="2">Leaves</tissue>
    </source>
</reference>
<organism evidence="2 3">
    <name type="scientific">Papaver somniferum</name>
    <name type="common">Opium poppy</name>
    <dbReference type="NCBI Taxonomy" id="3469"/>
    <lineage>
        <taxon>Eukaryota</taxon>
        <taxon>Viridiplantae</taxon>
        <taxon>Streptophyta</taxon>
        <taxon>Embryophyta</taxon>
        <taxon>Tracheophyta</taxon>
        <taxon>Spermatophyta</taxon>
        <taxon>Magnoliopsida</taxon>
        <taxon>Ranunculales</taxon>
        <taxon>Papaveraceae</taxon>
        <taxon>Papaveroideae</taxon>
        <taxon>Papaver</taxon>
    </lineage>
</organism>
<gene>
    <name evidence="2" type="ORF">C5167_011326</name>
</gene>
<dbReference type="GO" id="GO:0000462">
    <property type="term" value="P:maturation of SSU-rRNA from tricistronic rRNA transcript (SSU-rRNA, 5.8S rRNA, LSU-rRNA)"/>
    <property type="evidence" value="ECO:0007669"/>
    <property type="project" value="TreeGrafter"/>
</dbReference>